<evidence type="ECO:0000313" key="3">
    <source>
        <dbReference type="Proteomes" id="UP000306324"/>
    </source>
</evidence>
<evidence type="ECO:0000259" key="1">
    <source>
        <dbReference type="PROSITE" id="PS50801"/>
    </source>
</evidence>
<feature type="domain" description="STAS" evidence="1">
    <location>
        <begin position="1"/>
        <end position="54"/>
    </location>
</feature>
<organism evidence="2 3">
    <name type="scientific">Candidatus Accumulibacter phosphatis</name>
    <dbReference type="NCBI Taxonomy" id="327160"/>
    <lineage>
        <taxon>Bacteria</taxon>
        <taxon>Pseudomonadati</taxon>
        <taxon>Pseudomonadota</taxon>
        <taxon>Betaproteobacteria</taxon>
        <taxon>Candidatus Accumulibacter</taxon>
    </lineage>
</organism>
<dbReference type="InterPro" id="IPR036513">
    <property type="entry name" value="STAS_dom_sf"/>
</dbReference>
<name>A0A5S4ELW8_9PROT</name>
<reference evidence="2 3" key="1">
    <citation type="submission" date="2019-04" db="EMBL/GenBank/DDBJ databases">
        <title>A novel phosphate-accumulating bacterium identified in bioreactor for phosphate removal from wastewater.</title>
        <authorList>
            <person name="Kotlyarov R.Y."/>
            <person name="Beletsky A.V."/>
            <person name="Kallistova A.Y."/>
            <person name="Dorofeev A.G."/>
            <person name="Nikolaev Y.Y."/>
            <person name="Pimenov N.V."/>
            <person name="Ravin N.V."/>
            <person name="Mardanov A.V."/>
        </authorList>
    </citation>
    <scope>NUCLEOTIDE SEQUENCE [LARGE SCALE GENOMIC DNA]</scope>
    <source>
        <strain evidence="2 3">Bin19</strain>
    </source>
</reference>
<dbReference type="PROSITE" id="PS50801">
    <property type="entry name" value="STAS"/>
    <property type="match status" value="1"/>
</dbReference>
<dbReference type="Proteomes" id="UP000306324">
    <property type="component" value="Unassembled WGS sequence"/>
</dbReference>
<proteinExistence type="predicted"/>
<dbReference type="SUPFAM" id="SSF52091">
    <property type="entry name" value="SpoIIaa-like"/>
    <property type="match status" value="1"/>
</dbReference>
<dbReference type="InterPro" id="IPR002645">
    <property type="entry name" value="STAS_dom"/>
</dbReference>
<gene>
    <name evidence="2" type="ORF">ACCUM_4430</name>
</gene>
<comment type="caution">
    <text evidence="2">The sequence shown here is derived from an EMBL/GenBank/DDBJ whole genome shotgun (WGS) entry which is preliminary data.</text>
</comment>
<accession>A0A5S4ELW8</accession>
<keyword evidence="3" id="KW-1185">Reference proteome</keyword>
<evidence type="ECO:0000313" key="2">
    <source>
        <dbReference type="EMBL" id="TMQ76336.1"/>
    </source>
</evidence>
<sequence>MLAQLHGDLKAAGIRLRLVAAHAAVRDILRAEGLEESIGYFGRRITTADVIDEFQGHPAGGAA</sequence>
<dbReference type="AlphaFoldDB" id="A0A5S4ELW8"/>
<dbReference type="EMBL" id="SWAD01000054">
    <property type="protein sequence ID" value="TMQ76336.1"/>
    <property type="molecule type" value="Genomic_DNA"/>
</dbReference>
<protein>
    <submittedName>
        <fullName evidence="2">Sulfate transporter</fullName>
    </submittedName>
</protein>